<feature type="domain" description="WYL" evidence="1">
    <location>
        <begin position="140"/>
        <end position="213"/>
    </location>
</feature>
<organism evidence="3">
    <name type="scientific">bioreactor metagenome</name>
    <dbReference type="NCBI Taxonomy" id="1076179"/>
    <lineage>
        <taxon>unclassified sequences</taxon>
        <taxon>metagenomes</taxon>
        <taxon>ecological metagenomes</taxon>
    </lineage>
</organism>
<dbReference type="InterPro" id="IPR026881">
    <property type="entry name" value="WYL_dom"/>
</dbReference>
<protein>
    <submittedName>
        <fullName evidence="3">Uncharacterized protein</fullName>
    </submittedName>
</protein>
<comment type="caution">
    <text evidence="3">The sequence shown here is derived from an EMBL/GenBank/DDBJ whole genome shotgun (WGS) entry which is preliminary data.</text>
</comment>
<proteinExistence type="predicted"/>
<feature type="domain" description="WCX" evidence="2">
    <location>
        <begin position="245"/>
        <end position="318"/>
    </location>
</feature>
<evidence type="ECO:0000259" key="2">
    <source>
        <dbReference type="Pfam" id="PF25583"/>
    </source>
</evidence>
<dbReference type="PANTHER" id="PTHR34580">
    <property type="match status" value="1"/>
</dbReference>
<dbReference type="AlphaFoldDB" id="A0A645B4K9"/>
<dbReference type="PANTHER" id="PTHR34580:SF1">
    <property type="entry name" value="PROTEIN PAFC"/>
    <property type="match status" value="1"/>
</dbReference>
<dbReference type="Pfam" id="PF13280">
    <property type="entry name" value="WYL"/>
    <property type="match status" value="1"/>
</dbReference>
<dbReference type="Pfam" id="PF25583">
    <property type="entry name" value="WCX"/>
    <property type="match status" value="1"/>
</dbReference>
<sequence length="332" mass="37469">MSNPRERLLLTRAYLTEWSDERHIVSPAELIAHLECQGFLADRRTVSADIALLRQSGMRIAEQKSRPFGYYLENRLFEPAEVQLLTDLLRSSRVLTREHSDALSQKLASLLGRYEAARLRHDWGRKPCVQASDECTFLNLKRVYEALADGKKLSFHYCQYAPEKTLVSRRKGSVYLVNPCMTLFADGNCYLLADHPLHEGFAHYRVDKMADVCVCEEARAPLDPAFDPAQYAKTVFSMYPSEQKWVRLAFDKNLMGAVIDRFGADAAIAELDETAFVVSAPVRVSPPFFGWVFQFGGRVRILSPNDVCERMALLIEAAKKAAEATAPPEQTG</sequence>
<accession>A0A645B4K9</accession>
<reference evidence="3" key="1">
    <citation type="submission" date="2019-08" db="EMBL/GenBank/DDBJ databases">
        <authorList>
            <person name="Kucharzyk K."/>
            <person name="Murdoch R.W."/>
            <person name="Higgins S."/>
            <person name="Loffler F."/>
        </authorList>
    </citation>
    <scope>NUCLEOTIDE SEQUENCE</scope>
</reference>
<gene>
    <name evidence="3" type="ORF">SDC9_107251</name>
</gene>
<evidence type="ECO:0000313" key="3">
    <source>
        <dbReference type="EMBL" id="MPM60400.1"/>
    </source>
</evidence>
<evidence type="ECO:0000259" key="1">
    <source>
        <dbReference type="Pfam" id="PF13280"/>
    </source>
</evidence>
<dbReference type="InterPro" id="IPR051534">
    <property type="entry name" value="CBASS_pafABC_assoc_protein"/>
</dbReference>
<dbReference type="InterPro" id="IPR057727">
    <property type="entry name" value="WCX_dom"/>
</dbReference>
<dbReference type="EMBL" id="VSSQ01017784">
    <property type="protein sequence ID" value="MPM60400.1"/>
    <property type="molecule type" value="Genomic_DNA"/>
</dbReference>
<name>A0A645B4K9_9ZZZZ</name>